<dbReference type="InterPro" id="IPR036390">
    <property type="entry name" value="WH_DNA-bd_sf"/>
</dbReference>
<gene>
    <name evidence="6" type="ORF">O6P33_02865</name>
</gene>
<dbReference type="InterPro" id="IPR005119">
    <property type="entry name" value="LysR_subst-bd"/>
</dbReference>
<dbReference type="PANTHER" id="PTHR30126:SF88">
    <property type="entry name" value="TRANSCRIPTIONAL REGULATOR-RELATED"/>
    <property type="match status" value="1"/>
</dbReference>
<proteinExistence type="inferred from homology"/>
<keyword evidence="4" id="KW-0804">Transcription</keyword>
<dbReference type="AlphaFoldDB" id="A0AAE9VVS9"/>
<dbReference type="InterPro" id="IPR036388">
    <property type="entry name" value="WH-like_DNA-bd_sf"/>
</dbReference>
<dbReference type="InterPro" id="IPR000847">
    <property type="entry name" value="LysR_HTH_N"/>
</dbReference>
<evidence type="ECO:0000256" key="2">
    <source>
        <dbReference type="ARBA" id="ARBA00023015"/>
    </source>
</evidence>
<comment type="similarity">
    <text evidence="1">Belongs to the LysR transcriptional regulatory family.</text>
</comment>
<keyword evidence="3" id="KW-0238">DNA-binding</keyword>
<dbReference type="RefSeq" id="WP_269818743.1">
    <property type="nucleotide sequence ID" value="NZ_CP114976.1"/>
</dbReference>
<dbReference type="Gene3D" id="1.10.10.10">
    <property type="entry name" value="Winged helix-like DNA-binding domain superfamily/Winged helix DNA-binding domain"/>
    <property type="match status" value="1"/>
</dbReference>
<dbReference type="GO" id="GO:0000976">
    <property type="term" value="F:transcription cis-regulatory region binding"/>
    <property type="evidence" value="ECO:0007669"/>
    <property type="project" value="TreeGrafter"/>
</dbReference>
<dbReference type="KEGG" id="dce:O6P33_02865"/>
<sequence length="302" mass="33187">MKAPRITLDQWKILQAVIDHGGYAQAAQALHCSQSSISYNIARMQEQLAMPLLRIEGRKAVLTETGEILLRRSRQLTADAAQLEALAQQIEEGWEAEVRLVVDVAYPSQKIVQALQAFKPLSRGCRVLLREEVLSGTEEVLHDGAADIAISVLNITGYLPIELGSITFIAVAHHQHPLHQLRQELSGNDLSAHMQVVVRDSGKRQPRDVGWLGAEQRWTVASLATSAEFIRAGLGFAWLPEHIVAADLASGLLKKLPLQTSGVRHQPFYLYSHKDKPLGKAAKILVDCIRASALPMPDSATD</sequence>
<evidence type="ECO:0000256" key="3">
    <source>
        <dbReference type="ARBA" id="ARBA00023125"/>
    </source>
</evidence>
<feature type="domain" description="HTH lysR-type" evidence="5">
    <location>
        <begin position="6"/>
        <end position="63"/>
    </location>
</feature>
<keyword evidence="2" id="KW-0805">Transcription regulation</keyword>
<dbReference type="EMBL" id="CP114976">
    <property type="protein sequence ID" value="WBE25801.1"/>
    <property type="molecule type" value="Genomic_DNA"/>
</dbReference>
<evidence type="ECO:0000256" key="4">
    <source>
        <dbReference type="ARBA" id="ARBA00023163"/>
    </source>
</evidence>
<dbReference type="Pfam" id="PF00126">
    <property type="entry name" value="HTH_1"/>
    <property type="match status" value="1"/>
</dbReference>
<keyword evidence="7" id="KW-1185">Reference proteome</keyword>
<name>A0AAE9VVS9_9GAMM</name>
<dbReference type="Pfam" id="PF03466">
    <property type="entry name" value="LysR_substrate"/>
    <property type="match status" value="1"/>
</dbReference>
<dbReference type="SUPFAM" id="SSF53850">
    <property type="entry name" value="Periplasmic binding protein-like II"/>
    <property type="match status" value="1"/>
</dbReference>
<reference evidence="6 7" key="1">
    <citation type="submission" date="2022-12" db="EMBL/GenBank/DDBJ databases">
        <title>Coexistence and Characterization of a Novel Tigecycline Resistance gene tet(X) variant and blaNDM-1 in a Pseudomonas caeni Isolate of Chicken Origin.</title>
        <authorList>
            <person name="Lu X."/>
            <person name="Zhang L."/>
            <person name="Li R."/>
            <person name="Wang Z."/>
        </authorList>
    </citation>
    <scope>NUCLEOTIDE SEQUENCE [LARGE SCALE GENOMIC DNA]</scope>
    <source>
        <strain evidence="6 7">CE14</strain>
    </source>
</reference>
<dbReference type="Proteomes" id="UP001212189">
    <property type="component" value="Chromosome"/>
</dbReference>
<organism evidence="6 7">
    <name type="scientific">Denitrificimonas caeni</name>
    <dbReference type="NCBI Taxonomy" id="521720"/>
    <lineage>
        <taxon>Bacteria</taxon>
        <taxon>Pseudomonadati</taxon>
        <taxon>Pseudomonadota</taxon>
        <taxon>Gammaproteobacteria</taxon>
        <taxon>Pseudomonadales</taxon>
        <taxon>Pseudomonadaceae</taxon>
        <taxon>Denitrificimonas</taxon>
    </lineage>
</organism>
<dbReference type="PANTHER" id="PTHR30126">
    <property type="entry name" value="HTH-TYPE TRANSCRIPTIONAL REGULATOR"/>
    <property type="match status" value="1"/>
</dbReference>
<accession>A0AAE9VVS9</accession>
<dbReference type="SUPFAM" id="SSF46785">
    <property type="entry name" value="Winged helix' DNA-binding domain"/>
    <property type="match status" value="1"/>
</dbReference>
<evidence type="ECO:0000256" key="1">
    <source>
        <dbReference type="ARBA" id="ARBA00009437"/>
    </source>
</evidence>
<protein>
    <submittedName>
        <fullName evidence="6">LysR family transcriptional regulator</fullName>
    </submittedName>
</protein>
<evidence type="ECO:0000313" key="7">
    <source>
        <dbReference type="Proteomes" id="UP001212189"/>
    </source>
</evidence>
<dbReference type="Gene3D" id="3.40.190.290">
    <property type="match status" value="1"/>
</dbReference>
<dbReference type="PROSITE" id="PS50931">
    <property type="entry name" value="HTH_LYSR"/>
    <property type="match status" value="1"/>
</dbReference>
<evidence type="ECO:0000259" key="5">
    <source>
        <dbReference type="PROSITE" id="PS50931"/>
    </source>
</evidence>
<evidence type="ECO:0000313" key="6">
    <source>
        <dbReference type="EMBL" id="WBE25801.1"/>
    </source>
</evidence>
<dbReference type="GO" id="GO:0003700">
    <property type="term" value="F:DNA-binding transcription factor activity"/>
    <property type="evidence" value="ECO:0007669"/>
    <property type="project" value="InterPro"/>
</dbReference>